<gene>
    <name evidence="2" type="ORF">HPT29_017280</name>
</gene>
<dbReference type="EMBL" id="CP102845">
    <property type="protein sequence ID" value="UVF18254.1"/>
    <property type="molecule type" value="Genomic_DNA"/>
</dbReference>
<dbReference type="Proteomes" id="UP001017257">
    <property type="component" value="Chromosome"/>
</dbReference>
<organism evidence="2 3">
    <name type="scientific">Microvirga terrae</name>
    <dbReference type="NCBI Taxonomy" id="2740529"/>
    <lineage>
        <taxon>Bacteria</taxon>
        <taxon>Pseudomonadati</taxon>
        <taxon>Pseudomonadota</taxon>
        <taxon>Alphaproteobacteria</taxon>
        <taxon>Hyphomicrobiales</taxon>
        <taxon>Methylobacteriaceae</taxon>
        <taxon>Microvirga</taxon>
    </lineage>
</organism>
<evidence type="ECO:0000256" key="1">
    <source>
        <dbReference type="SAM" id="Phobius"/>
    </source>
</evidence>
<sequence>MIVGWIDLMGYAASGLTLATFAQRTMLPMRVMAIGANVCFIGYGAMGPFIPVLALHVILLPVNVLRLRALLRPAREEAGLAGQRAGDQRLIAGISSGLL</sequence>
<evidence type="ECO:0008006" key="4">
    <source>
        <dbReference type="Google" id="ProtNLM"/>
    </source>
</evidence>
<reference evidence="2" key="1">
    <citation type="submission" date="2022-08" db="EMBL/GenBank/DDBJ databases">
        <title>Microvirga terrae sp. nov., isolated from soil.</title>
        <authorList>
            <person name="Kim K.H."/>
            <person name="Seo Y.L."/>
            <person name="Kim J.M."/>
            <person name="Lee J.K."/>
            <person name="Han D.M."/>
            <person name="Jeon C.O."/>
        </authorList>
    </citation>
    <scope>NUCLEOTIDE SEQUENCE</scope>
    <source>
        <strain evidence="2">R24</strain>
    </source>
</reference>
<keyword evidence="1" id="KW-1133">Transmembrane helix</keyword>
<accession>A0ABY5RMY5</accession>
<evidence type="ECO:0000313" key="2">
    <source>
        <dbReference type="EMBL" id="UVF18254.1"/>
    </source>
</evidence>
<name>A0ABY5RMY5_9HYPH</name>
<keyword evidence="3" id="KW-1185">Reference proteome</keyword>
<keyword evidence="1" id="KW-0472">Membrane</keyword>
<feature type="transmembrane region" description="Helical" evidence="1">
    <location>
        <begin position="45"/>
        <end position="65"/>
    </location>
</feature>
<keyword evidence="1" id="KW-0812">Transmembrane</keyword>
<protein>
    <recommendedName>
        <fullName evidence="4">YgjV family protein</fullName>
    </recommendedName>
</protein>
<dbReference type="RefSeq" id="WP_173947013.1">
    <property type="nucleotide sequence ID" value="NZ_CP102845.1"/>
</dbReference>
<evidence type="ECO:0000313" key="3">
    <source>
        <dbReference type="Proteomes" id="UP001017257"/>
    </source>
</evidence>
<proteinExistence type="predicted"/>